<evidence type="ECO:0000313" key="2">
    <source>
        <dbReference type="Proteomes" id="UP001235939"/>
    </source>
</evidence>
<dbReference type="PANTHER" id="PTHR13088">
    <property type="entry name" value="FAS APOPTOTIC INHIBITORY MOLECULE FAIM"/>
    <property type="match status" value="1"/>
</dbReference>
<gene>
    <name evidence="1" type="ORF">LAZ67_17002925</name>
</gene>
<accession>A0ABY6LFP4</accession>
<organism evidence="1 2">
    <name type="scientific">Cordylochernes scorpioides</name>
    <dbReference type="NCBI Taxonomy" id="51811"/>
    <lineage>
        <taxon>Eukaryota</taxon>
        <taxon>Metazoa</taxon>
        <taxon>Ecdysozoa</taxon>
        <taxon>Arthropoda</taxon>
        <taxon>Chelicerata</taxon>
        <taxon>Arachnida</taxon>
        <taxon>Pseudoscorpiones</taxon>
        <taxon>Cheliferoidea</taxon>
        <taxon>Chernetidae</taxon>
        <taxon>Cordylochernes</taxon>
    </lineage>
</organism>
<feature type="non-terminal residue" evidence="1">
    <location>
        <position position="1"/>
    </location>
</feature>
<dbReference type="InterPro" id="IPR010695">
    <property type="entry name" value="FAIM1"/>
</dbReference>
<dbReference type="PANTHER" id="PTHR13088:SF3">
    <property type="entry name" value="FAS APOPTOTIC INHIBITORY MOLECULE 1"/>
    <property type="match status" value="1"/>
</dbReference>
<sequence length="222" mass="24551">MTGDLVAVWKIPLSDQVHTVEFEHGTTTGKRVIRINGQEILRKEWMFALIGTETFELGPAGVRCVISISPASGFMYEYSLMVNGKRLEAFMEAQSKVMRTWAAEVSGEPVRVVLGEWTLPYAMDRSNTVSAAEKDTLDIWVNGQKVEAAWVSEVEERFCGRIRQSVYSVVVQGEFVEDGTETHFSVLGVPAFIRAVSSGTKRQGIVYSLVVNGELIPPDTAS</sequence>
<dbReference type="InterPro" id="IPR038513">
    <property type="entry name" value="FAIM1_dom_sf"/>
</dbReference>
<reference evidence="1 2" key="1">
    <citation type="submission" date="2022-01" db="EMBL/GenBank/DDBJ databases">
        <title>A chromosomal length assembly of Cordylochernes scorpioides.</title>
        <authorList>
            <person name="Zeh D."/>
            <person name="Zeh J."/>
        </authorList>
    </citation>
    <scope>NUCLEOTIDE SEQUENCE [LARGE SCALE GENOMIC DNA]</scope>
    <source>
        <strain evidence="1">IN4F17</strain>
        <tissue evidence="1">Whole Body</tissue>
    </source>
</reference>
<dbReference type="Gene3D" id="2.40.128.180">
    <property type="match status" value="2"/>
</dbReference>
<dbReference type="Proteomes" id="UP001235939">
    <property type="component" value="Chromosome 17"/>
</dbReference>
<keyword evidence="2" id="KW-1185">Reference proteome</keyword>
<proteinExistence type="predicted"/>
<dbReference type="Pfam" id="PF06905">
    <property type="entry name" value="FAIM1"/>
    <property type="match status" value="2"/>
</dbReference>
<evidence type="ECO:0000313" key="1">
    <source>
        <dbReference type="EMBL" id="UYV79504.1"/>
    </source>
</evidence>
<name>A0ABY6LFP4_9ARAC</name>
<dbReference type="EMBL" id="CP092879">
    <property type="protein sequence ID" value="UYV79504.1"/>
    <property type="molecule type" value="Genomic_DNA"/>
</dbReference>
<protein>
    <submittedName>
        <fullName evidence="1">FAIM</fullName>
    </submittedName>
</protein>